<dbReference type="PANTHER" id="PTHR24278">
    <property type="entry name" value="COAGULATION FACTOR"/>
    <property type="match status" value="1"/>
</dbReference>
<evidence type="ECO:0000256" key="1">
    <source>
        <dbReference type="ARBA" id="ARBA00023157"/>
    </source>
</evidence>
<dbReference type="EMBL" id="SRLO01000256">
    <property type="protein sequence ID" value="TNN64266.1"/>
    <property type="molecule type" value="Genomic_DNA"/>
</dbReference>
<feature type="signal peptide" evidence="3">
    <location>
        <begin position="1"/>
        <end position="19"/>
    </location>
</feature>
<reference evidence="5 6" key="1">
    <citation type="submission" date="2019-03" db="EMBL/GenBank/DDBJ databases">
        <title>First draft genome of Liparis tanakae, snailfish: a comprehensive survey of snailfish specific genes.</title>
        <authorList>
            <person name="Kim W."/>
            <person name="Song I."/>
            <person name="Jeong J.-H."/>
            <person name="Kim D."/>
            <person name="Kim S."/>
            <person name="Ryu S."/>
            <person name="Song J.Y."/>
            <person name="Lee S.K."/>
        </authorList>
    </citation>
    <scope>NUCLEOTIDE SEQUENCE [LARGE SCALE GENOMIC DNA]</scope>
    <source>
        <tissue evidence="5">Muscle</tissue>
    </source>
</reference>
<dbReference type="FunFam" id="4.10.740.10:FF:000001">
    <property type="entry name" value="vitamin K-dependent protein S"/>
    <property type="match status" value="1"/>
</dbReference>
<dbReference type="PROSITE" id="PS50998">
    <property type="entry name" value="GLA_2"/>
    <property type="match status" value="1"/>
</dbReference>
<dbReference type="SUPFAM" id="SSF57630">
    <property type="entry name" value="GLA-domain"/>
    <property type="match status" value="1"/>
</dbReference>
<dbReference type="GO" id="GO:0005615">
    <property type="term" value="C:extracellular space"/>
    <property type="evidence" value="ECO:0007669"/>
    <property type="project" value="TreeGrafter"/>
</dbReference>
<dbReference type="Pfam" id="PF00594">
    <property type="entry name" value="Gla"/>
    <property type="match status" value="1"/>
</dbReference>
<comment type="caution">
    <text evidence="5">The sequence shown here is derived from an EMBL/GenBank/DDBJ whole genome shotgun (WGS) entry which is preliminary data.</text>
</comment>
<evidence type="ECO:0000256" key="2">
    <source>
        <dbReference type="SAM" id="MobiDB-lite"/>
    </source>
</evidence>
<dbReference type="Gene3D" id="4.10.740.10">
    <property type="entry name" value="Coagulation Factor IX"/>
    <property type="match status" value="1"/>
</dbReference>
<dbReference type="InterPro" id="IPR000294">
    <property type="entry name" value="GLA_domain"/>
</dbReference>
<name>A0A4Z2HEY4_9TELE</name>
<keyword evidence="3" id="KW-0732">Signal</keyword>
<feature type="compositionally biased region" description="Low complexity" evidence="2">
    <location>
        <begin position="98"/>
        <end position="112"/>
    </location>
</feature>
<keyword evidence="6" id="KW-1185">Reference proteome</keyword>
<sequence>MAGVCLLAFIAGLLLETYGLPVEIKEKDKEAVFVSQQAADTVLRRLRRYNSGRLEEVLQKDNLERECKEETCTLEEAREVFEDNDKTVEQFSCGRFDTPASSATSSITPQSTNSNSTLDDDYEEDLSQAYDFDYNEFLAEDSDLSNISMAVKHRSVRSP</sequence>
<dbReference type="PANTHER" id="PTHR24278:SF31">
    <property type="entry name" value="COAGULATION FACTOR IX"/>
    <property type="match status" value="1"/>
</dbReference>
<accession>A0A4Z2HEY4</accession>
<proteinExistence type="predicted"/>
<dbReference type="GO" id="GO:0005509">
    <property type="term" value="F:calcium ion binding"/>
    <property type="evidence" value="ECO:0007669"/>
    <property type="project" value="InterPro"/>
</dbReference>
<feature type="domain" description="Gla" evidence="4">
    <location>
        <begin position="50"/>
        <end position="97"/>
    </location>
</feature>
<dbReference type="InterPro" id="IPR050442">
    <property type="entry name" value="Peptidase_S1_coag_factors"/>
</dbReference>
<evidence type="ECO:0000313" key="5">
    <source>
        <dbReference type="EMBL" id="TNN64266.1"/>
    </source>
</evidence>
<dbReference type="AlphaFoldDB" id="A0A4Z2HEY4"/>
<keyword evidence="1" id="KW-1015">Disulfide bond</keyword>
<dbReference type="InterPro" id="IPR035972">
    <property type="entry name" value="GLA-like_dom_SF"/>
</dbReference>
<feature type="region of interest" description="Disordered" evidence="2">
    <location>
        <begin position="97"/>
        <end position="124"/>
    </location>
</feature>
<dbReference type="Proteomes" id="UP000314294">
    <property type="component" value="Unassembled WGS sequence"/>
</dbReference>
<evidence type="ECO:0000256" key="3">
    <source>
        <dbReference type="SAM" id="SignalP"/>
    </source>
</evidence>
<protein>
    <submittedName>
        <fullName evidence="5">Coagulation factor IX</fullName>
    </submittedName>
</protein>
<organism evidence="5 6">
    <name type="scientific">Liparis tanakae</name>
    <name type="common">Tanaka's snailfish</name>
    <dbReference type="NCBI Taxonomy" id="230148"/>
    <lineage>
        <taxon>Eukaryota</taxon>
        <taxon>Metazoa</taxon>
        <taxon>Chordata</taxon>
        <taxon>Craniata</taxon>
        <taxon>Vertebrata</taxon>
        <taxon>Euteleostomi</taxon>
        <taxon>Actinopterygii</taxon>
        <taxon>Neopterygii</taxon>
        <taxon>Teleostei</taxon>
        <taxon>Neoteleostei</taxon>
        <taxon>Acanthomorphata</taxon>
        <taxon>Eupercaria</taxon>
        <taxon>Perciformes</taxon>
        <taxon>Cottioidei</taxon>
        <taxon>Cottales</taxon>
        <taxon>Liparidae</taxon>
        <taxon>Liparis</taxon>
    </lineage>
</organism>
<dbReference type="InterPro" id="IPR017857">
    <property type="entry name" value="Coagulation_fac-like_Gla_dom"/>
</dbReference>
<dbReference type="SMART" id="SM00069">
    <property type="entry name" value="GLA"/>
    <property type="match status" value="1"/>
</dbReference>
<gene>
    <name evidence="5" type="primary">F9_0</name>
    <name evidence="5" type="ORF">EYF80_025517</name>
</gene>
<dbReference type="OrthoDB" id="9379732at2759"/>
<evidence type="ECO:0000259" key="4">
    <source>
        <dbReference type="PROSITE" id="PS50998"/>
    </source>
</evidence>
<feature type="chain" id="PRO_5021487045" evidence="3">
    <location>
        <begin position="20"/>
        <end position="159"/>
    </location>
</feature>
<evidence type="ECO:0000313" key="6">
    <source>
        <dbReference type="Proteomes" id="UP000314294"/>
    </source>
</evidence>